<proteinExistence type="predicted"/>
<evidence type="ECO:0000256" key="2">
    <source>
        <dbReference type="SAM" id="Phobius"/>
    </source>
</evidence>
<organism evidence="4 5">
    <name type="scientific">Leptolyngbya boryana NIES-2135</name>
    <dbReference type="NCBI Taxonomy" id="1973484"/>
    <lineage>
        <taxon>Bacteria</taxon>
        <taxon>Bacillati</taxon>
        <taxon>Cyanobacteriota</taxon>
        <taxon>Cyanophyceae</taxon>
        <taxon>Leptolyngbyales</taxon>
        <taxon>Leptolyngbyaceae</taxon>
        <taxon>Leptolyngbya group</taxon>
        <taxon>Leptolyngbya</taxon>
    </lineage>
</organism>
<evidence type="ECO:0000259" key="3">
    <source>
        <dbReference type="PROSITE" id="PS51002"/>
    </source>
</evidence>
<dbReference type="GO" id="GO:0016020">
    <property type="term" value="C:membrane"/>
    <property type="evidence" value="ECO:0007669"/>
    <property type="project" value="InterPro"/>
</dbReference>
<dbReference type="GO" id="GO:0015979">
    <property type="term" value="P:photosynthesis"/>
    <property type="evidence" value="ECO:0007669"/>
    <property type="project" value="UniProtKB-KW"/>
</dbReference>
<evidence type="ECO:0000256" key="1">
    <source>
        <dbReference type="ARBA" id="ARBA00022531"/>
    </source>
</evidence>
<keyword evidence="2" id="KW-1133">Transmembrane helix</keyword>
<dbReference type="EMBL" id="AP018203">
    <property type="protein sequence ID" value="BAY54498.1"/>
    <property type="molecule type" value="Genomic_DNA"/>
</dbReference>
<dbReference type="GO" id="GO:0009055">
    <property type="term" value="F:electron transfer activity"/>
    <property type="evidence" value="ECO:0007669"/>
    <property type="project" value="InterPro"/>
</dbReference>
<keyword evidence="5" id="KW-1185">Reference proteome</keyword>
<gene>
    <name evidence="4" type="ORF">NIES2135_13150</name>
</gene>
<keyword evidence="2" id="KW-0812">Transmembrane</keyword>
<dbReference type="Gene3D" id="1.20.810.10">
    <property type="entry name" value="Cytochrome Bc1 Complex, Chain C"/>
    <property type="match status" value="1"/>
</dbReference>
<dbReference type="GO" id="GO:0022904">
    <property type="term" value="P:respiratory electron transport chain"/>
    <property type="evidence" value="ECO:0007669"/>
    <property type="project" value="InterPro"/>
</dbReference>
<dbReference type="GO" id="GO:0016491">
    <property type="term" value="F:oxidoreductase activity"/>
    <property type="evidence" value="ECO:0007669"/>
    <property type="project" value="InterPro"/>
</dbReference>
<dbReference type="Pfam" id="PF00033">
    <property type="entry name" value="Cytochrome_B"/>
    <property type="match status" value="1"/>
</dbReference>
<sequence length="218" mass="23753">MLTPAFILRRLSTILAVSIVTLTLLAATSGILIAFYYQPAAGAAYDSLQAIDQTIPFGWLVHTLHNLSGNLVIVVGLIQIFVMFLGERFRRSWLTAWVSGILFTLSAIGLSWTAMILNWNQIGFWRLKIELGTIEAIPFIGATLREILTGGSVGSLTVAHMYTLHSYVVSLAALGLSIVHLTGLVFQEREMQSEMPAVQPVPQEVEAIAEPSSAQVSI</sequence>
<evidence type="ECO:0000313" key="4">
    <source>
        <dbReference type="EMBL" id="BAY54498.1"/>
    </source>
</evidence>
<feature type="domain" description="Cytochrome b/b6 N-terminal region profile" evidence="3">
    <location>
        <begin position="1"/>
        <end position="193"/>
    </location>
</feature>
<keyword evidence="1" id="KW-0602">Photosynthesis</keyword>
<evidence type="ECO:0000313" key="5">
    <source>
        <dbReference type="Proteomes" id="UP000217895"/>
    </source>
</evidence>
<feature type="transmembrane region" description="Helical" evidence="2">
    <location>
        <begin position="67"/>
        <end position="86"/>
    </location>
</feature>
<feature type="transmembrane region" description="Helical" evidence="2">
    <location>
        <begin position="164"/>
        <end position="186"/>
    </location>
</feature>
<dbReference type="PANTHER" id="PTHR19271:SF16">
    <property type="entry name" value="CYTOCHROME B"/>
    <property type="match status" value="1"/>
</dbReference>
<dbReference type="PROSITE" id="PS51002">
    <property type="entry name" value="CYTB_NTER"/>
    <property type="match status" value="1"/>
</dbReference>
<dbReference type="InterPro" id="IPR016174">
    <property type="entry name" value="Di-haem_cyt_TM"/>
</dbReference>
<dbReference type="AlphaFoldDB" id="A0A1Z4JCU5"/>
<dbReference type="Proteomes" id="UP000217895">
    <property type="component" value="Chromosome"/>
</dbReference>
<keyword evidence="2" id="KW-0472">Membrane</keyword>
<protein>
    <submittedName>
        <fullName evidence="4">Cytochrome b/b6 domain-containing protein</fullName>
    </submittedName>
</protein>
<dbReference type="InterPro" id="IPR027387">
    <property type="entry name" value="Cytb/b6-like_sf"/>
</dbReference>
<reference evidence="4 5" key="1">
    <citation type="submission" date="2017-06" db="EMBL/GenBank/DDBJ databases">
        <title>Genome sequencing of cyanobaciteial culture collection at National Institute for Environmental Studies (NIES).</title>
        <authorList>
            <person name="Hirose Y."/>
            <person name="Shimura Y."/>
            <person name="Fujisawa T."/>
            <person name="Nakamura Y."/>
            <person name="Kawachi M."/>
        </authorList>
    </citation>
    <scope>NUCLEOTIDE SEQUENCE [LARGE SCALE GENOMIC DNA]</scope>
    <source>
        <strain evidence="4 5">NIES-2135</strain>
    </source>
</reference>
<feature type="transmembrane region" description="Helical" evidence="2">
    <location>
        <begin position="12"/>
        <end position="37"/>
    </location>
</feature>
<accession>A0A1Z4JCU5</accession>
<dbReference type="PANTHER" id="PTHR19271">
    <property type="entry name" value="CYTOCHROME B"/>
    <property type="match status" value="1"/>
</dbReference>
<dbReference type="SUPFAM" id="SSF81342">
    <property type="entry name" value="Transmembrane di-heme cytochromes"/>
    <property type="match status" value="1"/>
</dbReference>
<name>A0A1Z4JCU5_LEPBY</name>
<dbReference type="InterPro" id="IPR005797">
    <property type="entry name" value="Cyt_b/b6_N"/>
</dbReference>
<feature type="transmembrane region" description="Helical" evidence="2">
    <location>
        <begin position="93"/>
        <end position="117"/>
    </location>
</feature>